<dbReference type="PANTHER" id="PTHR39290:SF6">
    <property type="entry name" value="S-ADENOSYL-L-METHIONINE-DEPENDENT METHYLTRANSFERASES SUPERFAMILY PROTEIN"/>
    <property type="match status" value="1"/>
</dbReference>
<dbReference type="AlphaFoldDB" id="R4XC57"/>
<gene>
    <name evidence="1" type="ORF">TAPDE_000577</name>
</gene>
<dbReference type="EMBL" id="CAHR02000018">
    <property type="protein sequence ID" value="CCG80920.1"/>
    <property type="molecule type" value="Genomic_DNA"/>
</dbReference>
<proteinExistence type="predicted"/>
<dbReference type="OrthoDB" id="5411518at2759"/>
<accession>R4XC57</accession>
<sequence>MASHDQLPDLERFKVVENSVILSIINFFGLPEPSKDTYQYAQESSSVTLQQAQSALESGTTKYHYFHGSTVVQIKDADIDAYIGIFKSSTDTAKALASFESNAKKDSPRMSSARYLALRRILPPTLQLTKKKSHENPYFELWALCCHDLGFLGPLDTPSYSDPAASRQSHPILPVFMHHFGCAIPSYEALGCINHVAQGRTVLDVGCGNGYWSALLRRAAVAVVPVDDCSSTWRTGWVSDTVRADAVEFLRARDSSDEVLLLVYPITGHGLTGRILARYHGDTVVIVGTQNRNRYTAFPDQTVDEHFALQPDWQVVVRLPIPSFPGKDDALYVIQKQSRDR</sequence>
<dbReference type="eggNOG" id="ENOG502QWNG">
    <property type="taxonomic scope" value="Eukaryota"/>
</dbReference>
<dbReference type="SUPFAM" id="SSF53335">
    <property type="entry name" value="S-adenosyl-L-methionine-dependent methyltransferases"/>
    <property type="match status" value="1"/>
</dbReference>
<reference evidence="1 2" key="1">
    <citation type="journal article" date="2013" name="MBio">
        <title>Genome sequencing of the plant pathogen Taphrina deformans, the causal agent of peach leaf curl.</title>
        <authorList>
            <person name="Cisse O.H."/>
            <person name="Almeida J.M.G.C.F."/>
            <person name="Fonseca A."/>
            <person name="Kumar A.A."/>
            <person name="Salojaervi J."/>
            <person name="Overmyer K."/>
            <person name="Hauser P.M."/>
            <person name="Pagni M."/>
        </authorList>
    </citation>
    <scope>NUCLEOTIDE SEQUENCE [LARGE SCALE GENOMIC DNA]</scope>
    <source>
        <strain evidence="2">PYCC 5710 / ATCC 11124 / CBS 356.35 / IMI 108563 / JCM 9778 / NBRC 8474</strain>
    </source>
</reference>
<keyword evidence="2" id="KW-1185">Reference proteome</keyword>
<comment type="caution">
    <text evidence="1">The sequence shown here is derived from an EMBL/GenBank/DDBJ whole genome shotgun (WGS) entry which is preliminary data.</text>
</comment>
<dbReference type="PANTHER" id="PTHR39290">
    <property type="entry name" value="C3H1-TYPE DOMAIN-CONTAINING PROTEIN-RELATED"/>
    <property type="match status" value="1"/>
</dbReference>
<evidence type="ECO:0008006" key="3">
    <source>
        <dbReference type="Google" id="ProtNLM"/>
    </source>
</evidence>
<dbReference type="VEuPathDB" id="FungiDB:TAPDE_000577"/>
<name>R4XC57_TAPDE</name>
<evidence type="ECO:0000313" key="2">
    <source>
        <dbReference type="Proteomes" id="UP000013776"/>
    </source>
</evidence>
<dbReference type="InterPro" id="IPR029063">
    <property type="entry name" value="SAM-dependent_MTases_sf"/>
</dbReference>
<organism evidence="1 2">
    <name type="scientific">Taphrina deformans (strain PYCC 5710 / ATCC 11124 / CBS 356.35 / IMI 108563 / JCM 9778 / NBRC 8474)</name>
    <name type="common">Peach leaf curl fungus</name>
    <name type="synonym">Lalaria deformans</name>
    <dbReference type="NCBI Taxonomy" id="1097556"/>
    <lineage>
        <taxon>Eukaryota</taxon>
        <taxon>Fungi</taxon>
        <taxon>Dikarya</taxon>
        <taxon>Ascomycota</taxon>
        <taxon>Taphrinomycotina</taxon>
        <taxon>Taphrinomycetes</taxon>
        <taxon>Taphrinales</taxon>
        <taxon>Taphrinaceae</taxon>
        <taxon>Taphrina</taxon>
    </lineage>
</organism>
<protein>
    <recommendedName>
        <fullName evidence="3">Methyltransferase domain-containing protein</fullName>
    </recommendedName>
</protein>
<dbReference type="Proteomes" id="UP000013776">
    <property type="component" value="Unassembled WGS sequence"/>
</dbReference>
<evidence type="ECO:0000313" key="1">
    <source>
        <dbReference type="EMBL" id="CCG80920.1"/>
    </source>
</evidence>
<dbReference type="Gene3D" id="3.40.50.150">
    <property type="entry name" value="Vaccinia Virus protein VP39"/>
    <property type="match status" value="1"/>
</dbReference>